<name>A0ABD5EXE4_9ACTN</name>
<reference evidence="4" key="1">
    <citation type="submission" date="2023-07" db="EMBL/GenBank/DDBJ databases">
        <title>30 novel species of actinomycetes from the DSMZ collection.</title>
        <authorList>
            <person name="Nouioui I."/>
        </authorList>
    </citation>
    <scope>NUCLEOTIDE SEQUENCE [LARGE SCALE GENOMIC DNA]</scope>
    <source>
        <strain evidence="4">DSM 41981</strain>
    </source>
</reference>
<organism evidence="3 4">
    <name type="scientific">Streptomyces doudnae</name>
    <dbReference type="NCBI Taxonomy" id="3075536"/>
    <lineage>
        <taxon>Bacteria</taxon>
        <taxon>Bacillati</taxon>
        <taxon>Actinomycetota</taxon>
        <taxon>Actinomycetes</taxon>
        <taxon>Kitasatosporales</taxon>
        <taxon>Streptomycetaceae</taxon>
        <taxon>Streptomyces</taxon>
    </lineage>
</organism>
<evidence type="ECO:0000313" key="3">
    <source>
        <dbReference type="EMBL" id="MDT0438067.1"/>
    </source>
</evidence>
<feature type="signal peptide" evidence="2">
    <location>
        <begin position="1"/>
        <end position="20"/>
    </location>
</feature>
<dbReference type="Proteomes" id="UP001183535">
    <property type="component" value="Unassembled WGS sequence"/>
</dbReference>
<dbReference type="EMBL" id="JAVRES010000015">
    <property type="protein sequence ID" value="MDT0438067.1"/>
    <property type="molecule type" value="Genomic_DNA"/>
</dbReference>
<accession>A0ABD5EXE4</accession>
<dbReference type="AlphaFoldDB" id="A0ABD5EXE4"/>
<evidence type="ECO:0000256" key="2">
    <source>
        <dbReference type="SAM" id="SignalP"/>
    </source>
</evidence>
<dbReference type="RefSeq" id="WP_093831346.1">
    <property type="nucleotide sequence ID" value="NZ_JAVRES010000015.1"/>
</dbReference>
<evidence type="ECO:0008006" key="5">
    <source>
        <dbReference type="Google" id="ProtNLM"/>
    </source>
</evidence>
<feature type="chain" id="PRO_5044781079" description="Secreted protein" evidence="2">
    <location>
        <begin position="21"/>
        <end position="172"/>
    </location>
</feature>
<keyword evidence="2" id="KW-0732">Signal</keyword>
<evidence type="ECO:0000313" key="4">
    <source>
        <dbReference type="Proteomes" id="UP001183535"/>
    </source>
</evidence>
<evidence type="ECO:0000256" key="1">
    <source>
        <dbReference type="SAM" id="MobiDB-lite"/>
    </source>
</evidence>
<keyword evidence="4" id="KW-1185">Reference proteome</keyword>
<feature type="region of interest" description="Disordered" evidence="1">
    <location>
        <begin position="26"/>
        <end position="91"/>
    </location>
</feature>
<proteinExistence type="predicted"/>
<gene>
    <name evidence="3" type="ORF">RM877_25600</name>
</gene>
<comment type="caution">
    <text evidence="3">The sequence shown here is derived from an EMBL/GenBank/DDBJ whole genome shotgun (WGS) entry which is preliminary data.</text>
</comment>
<sequence>MQSRGSTIKFTAVVALTVLALSGFSTGRHTNRHHHGGGGGCSSSRQDHDTSTSRSNDGYGGGSSYDRRPGYRSTPTSSSSSGGRAGDGRAELVRCATGREPVTTVRVTNSASRSGTFTVRVTFEDSAGLTLATGTGRTSVGARGSATARVTAPAGVAGRIERCVVDPVATAG</sequence>
<protein>
    <recommendedName>
        <fullName evidence="5">Secreted protein</fullName>
    </recommendedName>
</protein>
<feature type="compositionally biased region" description="Low complexity" evidence="1">
    <location>
        <begin position="71"/>
        <end position="82"/>
    </location>
</feature>